<dbReference type="EMBL" id="CP021354">
    <property type="protein sequence ID" value="AWK72610.1"/>
    <property type="molecule type" value="Genomic_DNA"/>
</dbReference>
<reference evidence="1 2" key="1">
    <citation type="submission" date="2017-05" db="EMBL/GenBank/DDBJ databases">
        <title>Isolation of Rhodococcus sp. S2-17 biodegrading of BP-3.</title>
        <authorList>
            <person name="Lee Y."/>
            <person name="Kim K.H."/>
            <person name="Chun B.H."/>
            <person name="Jung H.S."/>
            <person name="Jeon C.O."/>
        </authorList>
    </citation>
    <scope>NUCLEOTIDE SEQUENCE [LARGE SCALE GENOMIC DNA]</scope>
    <source>
        <strain evidence="1 2">S2-17</strain>
    </source>
</reference>
<evidence type="ECO:0008006" key="3">
    <source>
        <dbReference type="Google" id="ProtNLM"/>
    </source>
</evidence>
<protein>
    <recommendedName>
        <fullName evidence="3">1,4-alpha-glucan branching enzyme</fullName>
    </recommendedName>
</protein>
<organism evidence="1 2">
    <name type="scientific">Rhodococcus oxybenzonivorans</name>
    <dbReference type="NCBI Taxonomy" id="1990687"/>
    <lineage>
        <taxon>Bacteria</taxon>
        <taxon>Bacillati</taxon>
        <taxon>Actinomycetota</taxon>
        <taxon>Actinomycetes</taxon>
        <taxon>Mycobacteriales</taxon>
        <taxon>Nocardiaceae</taxon>
        <taxon>Rhodococcus</taxon>
    </lineage>
</organism>
<dbReference type="AlphaFoldDB" id="A0A2S2BVD9"/>
<dbReference type="KEGG" id="roz:CBI38_14575"/>
<accession>A0A2S2BVD9</accession>
<dbReference type="OrthoDB" id="9808866at2"/>
<evidence type="ECO:0000313" key="1">
    <source>
        <dbReference type="EMBL" id="AWK72610.1"/>
    </source>
</evidence>
<keyword evidence="2" id="KW-1185">Reference proteome</keyword>
<dbReference type="RefSeq" id="WP_109329863.1">
    <property type="nucleotide sequence ID" value="NZ_CP021354.1"/>
</dbReference>
<evidence type="ECO:0000313" key="2">
    <source>
        <dbReference type="Proteomes" id="UP000245711"/>
    </source>
</evidence>
<name>A0A2S2BVD9_9NOCA</name>
<gene>
    <name evidence="1" type="ORF">CBI38_14575</name>
</gene>
<dbReference type="Proteomes" id="UP000245711">
    <property type="component" value="Chromosome"/>
</dbReference>
<sequence>MTDTRTTTDHTEIRRWVDRHDGAPARVGNVGSPETVLLRLDFAGGASEEALERISWDDWFSAFDRFALAFRYRDTDAGEDGAYFELVPR</sequence>
<proteinExistence type="predicted"/>